<name>A0AAN8IED5_TRICO</name>
<organism evidence="1 2">
    <name type="scientific">Trichostrongylus colubriformis</name>
    <name type="common">Black scour worm</name>
    <dbReference type="NCBI Taxonomy" id="6319"/>
    <lineage>
        <taxon>Eukaryota</taxon>
        <taxon>Metazoa</taxon>
        <taxon>Ecdysozoa</taxon>
        <taxon>Nematoda</taxon>
        <taxon>Chromadorea</taxon>
        <taxon>Rhabditida</taxon>
        <taxon>Rhabditina</taxon>
        <taxon>Rhabditomorpha</taxon>
        <taxon>Strongyloidea</taxon>
        <taxon>Trichostrongylidae</taxon>
        <taxon>Trichostrongylus</taxon>
    </lineage>
</organism>
<proteinExistence type="predicted"/>
<comment type="caution">
    <text evidence="1">The sequence shown here is derived from an EMBL/GenBank/DDBJ whole genome shotgun (WGS) entry which is preliminary data.</text>
</comment>
<sequence>AAFEKCTTSAPKFMVPQCKNILEKVANFSHKTSLVTPEEACIRFKACKEEKDEGSVDEESGSLKT</sequence>
<dbReference type="Proteomes" id="UP001331761">
    <property type="component" value="Unassembled WGS sequence"/>
</dbReference>
<feature type="non-terminal residue" evidence="1">
    <location>
        <position position="1"/>
    </location>
</feature>
<protein>
    <submittedName>
        <fullName evidence="1">Uncharacterized protein</fullName>
    </submittedName>
</protein>
<dbReference type="EMBL" id="WIXE01024040">
    <property type="protein sequence ID" value="KAK5965972.1"/>
    <property type="molecule type" value="Genomic_DNA"/>
</dbReference>
<reference evidence="1 2" key="1">
    <citation type="submission" date="2019-10" db="EMBL/GenBank/DDBJ databases">
        <title>Assembly and Annotation for the nematode Trichostrongylus colubriformis.</title>
        <authorList>
            <person name="Martin J."/>
        </authorList>
    </citation>
    <scope>NUCLEOTIDE SEQUENCE [LARGE SCALE GENOMIC DNA]</scope>
    <source>
        <strain evidence="1">G859</strain>
        <tissue evidence="1">Whole worm</tissue>
    </source>
</reference>
<keyword evidence="2" id="KW-1185">Reference proteome</keyword>
<dbReference type="AlphaFoldDB" id="A0AAN8IED5"/>
<evidence type="ECO:0000313" key="1">
    <source>
        <dbReference type="EMBL" id="KAK5965972.1"/>
    </source>
</evidence>
<accession>A0AAN8IED5</accession>
<evidence type="ECO:0000313" key="2">
    <source>
        <dbReference type="Proteomes" id="UP001331761"/>
    </source>
</evidence>
<gene>
    <name evidence="1" type="ORF">GCK32_016511</name>
</gene>